<gene>
    <name evidence="2" type="ORF">LTRI10_LOCUS36600</name>
</gene>
<dbReference type="EMBL" id="OZ034819">
    <property type="protein sequence ID" value="CAL1396219.1"/>
    <property type="molecule type" value="Genomic_DNA"/>
</dbReference>
<feature type="compositionally biased region" description="Polar residues" evidence="1">
    <location>
        <begin position="24"/>
        <end position="36"/>
    </location>
</feature>
<dbReference type="Proteomes" id="UP001497516">
    <property type="component" value="Chromosome 6"/>
</dbReference>
<dbReference type="AlphaFoldDB" id="A0AAV2FDX2"/>
<sequence>MMETQTVSQEPPVKEAQSVGPKPMNSTQPPSGQKPPSAQKGPQEVTGAAKNATSQPARHKADADDLVDVPVNMVASQTDLLTQSKRTKETTNTNSGPSWAKGSLRPGEIIIPSTGGTSLPPQPPGQSPAGGNEIVSSGPTGPELPTLGKPNPRDMIVS</sequence>
<evidence type="ECO:0000313" key="2">
    <source>
        <dbReference type="EMBL" id="CAL1396219.1"/>
    </source>
</evidence>
<feature type="region of interest" description="Disordered" evidence="1">
    <location>
        <begin position="1"/>
        <end position="158"/>
    </location>
</feature>
<organism evidence="2 3">
    <name type="scientific">Linum trigynum</name>
    <dbReference type="NCBI Taxonomy" id="586398"/>
    <lineage>
        <taxon>Eukaryota</taxon>
        <taxon>Viridiplantae</taxon>
        <taxon>Streptophyta</taxon>
        <taxon>Embryophyta</taxon>
        <taxon>Tracheophyta</taxon>
        <taxon>Spermatophyta</taxon>
        <taxon>Magnoliopsida</taxon>
        <taxon>eudicotyledons</taxon>
        <taxon>Gunneridae</taxon>
        <taxon>Pentapetalae</taxon>
        <taxon>rosids</taxon>
        <taxon>fabids</taxon>
        <taxon>Malpighiales</taxon>
        <taxon>Linaceae</taxon>
        <taxon>Linum</taxon>
    </lineage>
</organism>
<reference evidence="2 3" key="1">
    <citation type="submission" date="2024-04" db="EMBL/GenBank/DDBJ databases">
        <authorList>
            <person name="Fracassetti M."/>
        </authorList>
    </citation>
    <scope>NUCLEOTIDE SEQUENCE [LARGE SCALE GENOMIC DNA]</scope>
</reference>
<accession>A0AAV2FDX2</accession>
<keyword evidence="3" id="KW-1185">Reference proteome</keyword>
<evidence type="ECO:0000256" key="1">
    <source>
        <dbReference type="SAM" id="MobiDB-lite"/>
    </source>
</evidence>
<protein>
    <submittedName>
        <fullName evidence="2">Uncharacterized protein</fullName>
    </submittedName>
</protein>
<feature type="compositionally biased region" description="Polar residues" evidence="1">
    <location>
        <begin position="74"/>
        <end position="97"/>
    </location>
</feature>
<proteinExistence type="predicted"/>
<evidence type="ECO:0000313" key="3">
    <source>
        <dbReference type="Proteomes" id="UP001497516"/>
    </source>
</evidence>
<name>A0AAV2FDX2_9ROSI</name>